<dbReference type="GO" id="GO:0005509">
    <property type="term" value="F:calcium ion binding"/>
    <property type="evidence" value="ECO:0007669"/>
    <property type="project" value="InterPro"/>
</dbReference>
<keyword evidence="2" id="KW-1185">Reference proteome</keyword>
<protein>
    <submittedName>
        <fullName evidence="1">Calcium-binding and spermatid-specific protein 1</fullName>
    </submittedName>
</protein>
<dbReference type="eggNOG" id="ENOG502RWWC">
    <property type="taxonomic scope" value="Eukaryota"/>
</dbReference>
<organism evidence="1 2">
    <name type="scientific">Fukomys damarensis</name>
    <name type="common">Damaraland mole rat</name>
    <name type="synonym">Cryptomys damarensis</name>
    <dbReference type="NCBI Taxonomy" id="885580"/>
    <lineage>
        <taxon>Eukaryota</taxon>
        <taxon>Metazoa</taxon>
        <taxon>Chordata</taxon>
        <taxon>Craniata</taxon>
        <taxon>Vertebrata</taxon>
        <taxon>Euteleostomi</taxon>
        <taxon>Mammalia</taxon>
        <taxon>Eutheria</taxon>
        <taxon>Euarchontoglires</taxon>
        <taxon>Glires</taxon>
        <taxon>Rodentia</taxon>
        <taxon>Hystricomorpha</taxon>
        <taxon>Bathyergidae</taxon>
        <taxon>Fukomys</taxon>
    </lineage>
</organism>
<dbReference type="EMBL" id="KN123945">
    <property type="protein sequence ID" value="KFO22784.1"/>
    <property type="molecule type" value="Genomic_DNA"/>
</dbReference>
<evidence type="ECO:0000313" key="1">
    <source>
        <dbReference type="EMBL" id="KFO22784.1"/>
    </source>
</evidence>
<gene>
    <name evidence="1" type="ORF">H920_15818</name>
</gene>
<dbReference type="Proteomes" id="UP000028990">
    <property type="component" value="Unassembled WGS sequence"/>
</dbReference>
<evidence type="ECO:0000313" key="2">
    <source>
        <dbReference type="Proteomes" id="UP000028990"/>
    </source>
</evidence>
<dbReference type="InterPro" id="IPR026118">
    <property type="entry name" value="Ca-bd_spermatid"/>
</dbReference>
<dbReference type="AlphaFoldDB" id="A0A091CTM2"/>
<name>A0A091CTM2_FUKDA</name>
<dbReference type="GO" id="GO:0007283">
    <property type="term" value="P:spermatogenesis"/>
    <property type="evidence" value="ECO:0007669"/>
    <property type="project" value="InterPro"/>
</dbReference>
<accession>A0A091CTM2</accession>
<reference evidence="1 2" key="1">
    <citation type="submission" date="2013-11" db="EMBL/GenBank/DDBJ databases">
        <title>The Damaraland mole rat (Fukomys damarensis) genome and evolution of African mole rats.</title>
        <authorList>
            <person name="Gladyshev V.N."/>
            <person name="Fang X."/>
        </authorList>
    </citation>
    <scope>NUCLEOTIDE SEQUENCE [LARGE SCALE GENOMIC DNA]</scope>
    <source>
        <tissue evidence="1">Liver</tissue>
    </source>
</reference>
<dbReference type="Pfam" id="PF15367">
    <property type="entry name" value="CABS1"/>
    <property type="match status" value="1"/>
</dbReference>
<dbReference type="STRING" id="885580.ENSFDAP00000010384"/>
<proteinExistence type="predicted"/>
<sequence>MAQDGLPKIYSHPPTESSKIPAEATIFFGADTVPIPETTITSGDHVTSVNDCVLESDFSTPAGNKIVTTKERLKSEDEAENHIKSTAPLEKEMTTPAGTTNSTAKEYNTENFIPLKVGKISSPVTTVSLIDFSTKTKQDNLLATADIRNEDISKPAESSGTLTEDTVSVTENTASAAESGEIDCNSSLNPSIPEVEVSPLTENNFTTIPDITALAEENITEIDLVVSQVNAKAVAKLSDTEEEKLITVFELTTSIEKDQGNLEEALSDEESIDEVNVWMQRHTKKGSRNEFCFAYCC</sequence>